<accession>A0A511YWG7</accession>
<dbReference type="RefSeq" id="WP_034247482.1">
    <property type="nucleotide sequence ID" value="NZ_BJYK01000002.1"/>
</dbReference>
<dbReference type="InterPro" id="IPR029068">
    <property type="entry name" value="Glyas_Bleomycin-R_OHBP_Dase"/>
</dbReference>
<evidence type="ECO:0000313" key="2">
    <source>
        <dbReference type="EMBL" id="GEN79561.1"/>
    </source>
</evidence>
<sequence length="133" mass="14591">MTMPVLRSVVLDCPDARRLAEFYRALLGLEYRPGDEPPPRGEPDRDWLVLRGAGVRLAFQQVPALPEATWPEGPVPQQLHLDLSVPDVAALTAARDHAVALGARALLDRTDDPEEPLWVLADPAGHPFCIFVA</sequence>
<dbReference type="EMBL" id="BJYK01000002">
    <property type="protein sequence ID" value="GEN79561.1"/>
    <property type="molecule type" value="Genomic_DNA"/>
</dbReference>
<gene>
    <name evidence="2" type="ORF">AFE02nite_12950</name>
</gene>
<organism evidence="2 3">
    <name type="scientific">Actinotalea fermentans</name>
    <dbReference type="NCBI Taxonomy" id="43671"/>
    <lineage>
        <taxon>Bacteria</taxon>
        <taxon>Bacillati</taxon>
        <taxon>Actinomycetota</taxon>
        <taxon>Actinomycetes</taxon>
        <taxon>Micrococcales</taxon>
        <taxon>Cellulomonadaceae</taxon>
        <taxon>Actinotalea</taxon>
    </lineage>
</organism>
<reference evidence="2 3" key="1">
    <citation type="submission" date="2019-07" db="EMBL/GenBank/DDBJ databases">
        <title>Whole genome shotgun sequence of Actinotalea fermentans NBRC 105374.</title>
        <authorList>
            <person name="Hosoyama A."/>
            <person name="Uohara A."/>
            <person name="Ohji S."/>
            <person name="Ichikawa N."/>
        </authorList>
    </citation>
    <scope>NUCLEOTIDE SEQUENCE [LARGE SCALE GENOMIC DNA]</scope>
    <source>
        <strain evidence="2 3">NBRC 105374</strain>
    </source>
</reference>
<dbReference type="AlphaFoldDB" id="A0A511YWG7"/>
<dbReference type="SUPFAM" id="SSF54593">
    <property type="entry name" value="Glyoxalase/Bleomycin resistance protein/Dihydroxybiphenyl dioxygenase"/>
    <property type="match status" value="1"/>
</dbReference>
<dbReference type="Proteomes" id="UP000321484">
    <property type="component" value="Unassembled WGS sequence"/>
</dbReference>
<comment type="caution">
    <text evidence="2">The sequence shown here is derived from an EMBL/GenBank/DDBJ whole genome shotgun (WGS) entry which is preliminary data.</text>
</comment>
<proteinExistence type="predicted"/>
<dbReference type="PROSITE" id="PS51819">
    <property type="entry name" value="VOC"/>
    <property type="match status" value="1"/>
</dbReference>
<protein>
    <submittedName>
        <fullName evidence="2">Glyoxalase</fullName>
    </submittedName>
</protein>
<evidence type="ECO:0000259" key="1">
    <source>
        <dbReference type="PROSITE" id="PS51819"/>
    </source>
</evidence>
<dbReference type="PANTHER" id="PTHR35908:SF1">
    <property type="entry name" value="CONSERVED PROTEIN"/>
    <property type="match status" value="1"/>
</dbReference>
<name>A0A511YWG7_9CELL</name>
<dbReference type="InterPro" id="IPR037523">
    <property type="entry name" value="VOC_core"/>
</dbReference>
<feature type="domain" description="VOC" evidence="1">
    <location>
        <begin position="5"/>
        <end position="133"/>
    </location>
</feature>
<evidence type="ECO:0000313" key="3">
    <source>
        <dbReference type="Proteomes" id="UP000321484"/>
    </source>
</evidence>
<dbReference type="Pfam" id="PF18029">
    <property type="entry name" value="Glyoxalase_6"/>
    <property type="match status" value="1"/>
</dbReference>
<dbReference type="InterPro" id="IPR041581">
    <property type="entry name" value="Glyoxalase_6"/>
</dbReference>
<dbReference type="OrthoDB" id="1645442at2"/>
<dbReference type="PANTHER" id="PTHR35908">
    <property type="entry name" value="HYPOTHETICAL FUSION PROTEIN"/>
    <property type="match status" value="1"/>
</dbReference>
<dbReference type="Gene3D" id="3.10.180.10">
    <property type="entry name" value="2,3-Dihydroxybiphenyl 1,2-Dioxygenase, domain 1"/>
    <property type="match status" value="1"/>
</dbReference>
<dbReference type="CDD" id="cd06587">
    <property type="entry name" value="VOC"/>
    <property type="match status" value="1"/>
</dbReference>
<keyword evidence="3" id="KW-1185">Reference proteome</keyword>